<dbReference type="Pfam" id="PF12787">
    <property type="entry name" value="EcsC"/>
    <property type="match status" value="1"/>
</dbReference>
<protein>
    <recommendedName>
        <fullName evidence="3">EcsC family protein</fullName>
    </recommendedName>
</protein>
<evidence type="ECO:0000313" key="1">
    <source>
        <dbReference type="EMBL" id="MDQ0224598.1"/>
    </source>
</evidence>
<dbReference type="PANTHER" id="PTHR41260">
    <property type="entry name" value="PROTEIN ECSC"/>
    <property type="match status" value="1"/>
</dbReference>
<keyword evidence="2" id="KW-1185">Reference proteome</keyword>
<reference evidence="1 2" key="1">
    <citation type="submission" date="2023-07" db="EMBL/GenBank/DDBJ databases">
        <title>Genomic Encyclopedia of Type Strains, Phase IV (KMG-IV): sequencing the most valuable type-strain genomes for metagenomic binning, comparative biology and taxonomic classification.</title>
        <authorList>
            <person name="Goeker M."/>
        </authorList>
    </citation>
    <scope>NUCLEOTIDE SEQUENCE [LARGE SCALE GENOMIC DNA]</scope>
    <source>
        <strain evidence="1 2">DSM 17723</strain>
    </source>
</reference>
<dbReference type="PANTHER" id="PTHR41260:SF1">
    <property type="entry name" value="PROTEIN ECSC"/>
    <property type="match status" value="1"/>
</dbReference>
<organism evidence="1 2">
    <name type="scientific">Metabacillus niabensis</name>
    <dbReference type="NCBI Taxonomy" id="324854"/>
    <lineage>
        <taxon>Bacteria</taxon>
        <taxon>Bacillati</taxon>
        <taxon>Bacillota</taxon>
        <taxon>Bacilli</taxon>
        <taxon>Bacillales</taxon>
        <taxon>Bacillaceae</taxon>
        <taxon>Metabacillus</taxon>
    </lineage>
</organism>
<evidence type="ECO:0008006" key="3">
    <source>
        <dbReference type="Google" id="ProtNLM"/>
    </source>
</evidence>
<proteinExistence type="predicted"/>
<comment type="caution">
    <text evidence="1">The sequence shown here is derived from an EMBL/GenBank/DDBJ whole genome shotgun (WGS) entry which is preliminary data.</text>
</comment>
<sequence>MMSGSEKLLLAEIEKWEQELQKDIRTDVERTLHKWINKKMNELPVSVKRILFSKFDKCFFHLHSIIQGSYGQQEARNQILLTAKTLGEDIYQLKDLQSLSIDQLHYLANLQTSKHRIYSLIQGGMTGTGGILLSGVDIPAQILINLRAVQLIAMSYGYEINTPYEMMTSLKVFHASLMPKHLQSVGWSELKNEIHIGAAQAYFYEGEENLANNYDVEFLLKQIVKLSVIALLKEKIISGVPLISMMIGAGMNYRLTRQVTNFSNIYYQYRIIFEKNSHAGGYDE</sequence>
<evidence type="ECO:0000313" key="2">
    <source>
        <dbReference type="Proteomes" id="UP001232245"/>
    </source>
</evidence>
<accession>A0ABT9YZ70</accession>
<name>A0ABT9YZ70_9BACI</name>
<dbReference type="EMBL" id="JAUSTZ010000002">
    <property type="protein sequence ID" value="MDQ0224598.1"/>
    <property type="molecule type" value="Genomic_DNA"/>
</dbReference>
<dbReference type="InterPro" id="IPR024787">
    <property type="entry name" value="EcsC"/>
</dbReference>
<dbReference type="Proteomes" id="UP001232245">
    <property type="component" value="Unassembled WGS sequence"/>
</dbReference>
<gene>
    <name evidence="1" type="ORF">J2S02_000927</name>
</gene>
<dbReference type="RefSeq" id="WP_307190576.1">
    <property type="nucleotide sequence ID" value="NZ_JAUSTZ010000002.1"/>
</dbReference>